<comment type="cofactor">
    <cofactor evidence="8">
        <name>corrinoid</name>
        <dbReference type="ChEBI" id="CHEBI:33913"/>
    </cofactor>
</comment>
<comment type="catalytic activity">
    <reaction evidence="8">
        <text>5,6,7,8-tetrahydrosarcinapterin + methyl-Co(III)-[corrinoid Fe-S protein] = 5-methyltetrahydrosarcinapterin + Co(I)-[corrinoid Fe-S protein] + H(+)</text>
        <dbReference type="Rhea" id="RHEA:45196"/>
        <dbReference type="Rhea" id="RHEA-COMP:11110"/>
        <dbReference type="Rhea" id="RHEA-COMP:11111"/>
        <dbReference type="ChEBI" id="CHEBI:15378"/>
        <dbReference type="ChEBI" id="CHEBI:59924"/>
        <dbReference type="ChEBI" id="CHEBI:64267"/>
        <dbReference type="ChEBI" id="CHEBI:85033"/>
        <dbReference type="ChEBI" id="CHEBI:85035"/>
        <dbReference type="EC" id="2.1.1.245"/>
    </reaction>
</comment>
<evidence type="ECO:0000256" key="2">
    <source>
        <dbReference type="ARBA" id="ARBA00022603"/>
    </source>
</evidence>
<feature type="binding site" evidence="8 10">
    <location>
        <position position="45"/>
    </location>
    <ligand>
        <name>[4Fe-4S] cluster</name>
        <dbReference type="ChEBI" id="CHEBI:49883"/>
    </ligand>
</feature>
<dbReference type="GO" id="GO:0008168">
    <property type="term" value="F:methyltransferase activity"/>
    <property type="evidence" value="ECO:0007669"/>
    <property type="project" value="UniProtKB-UniRule"/>
</dbReference>
<dbReference type="EMBL" id="DTCK01000042">
    <property type="protein sequence ID" value="HGQ36579.1"/>
    <property type="molecule type" value="Genomic_DNA"/>
</dbReference>
<dbReference type="InterPro" id="IPR051069">
    <property type="entry name" value="ACDS_complex_subunit"/>
</dbReference>
<dbReference type="HAMAP" id="MF_01136">
    <property type="entry name" value="CdhE"/>
    <property type="match status" value="1"/>
</dbReference>
<dbReference type="GO" id="GO:0032259">
    <property type="term" value="P:methylation"/>
    <property type="evidence" value="ECO:0007669"/>
    <property type="project" value="UniProtKB-KW"/>
</dbReference>
<gene>
    <name evidence="8" type="primary">cdhE</name>
    <name evidence="13" type="ORF">ENU08_07635</name>
    <name evidence="12" type="ORF">ENU41_07920</name>
</gene>
<feature type="binding site" evidence="9">
    <location>
        <position position="365"/>
    </location>
    <ligand>
        <name>5-methoxybenzimidazolylcob(I)amide</name>
        <dbReference type="ChEBI" id="CHEBI:157765"/>
    </ligand>
</feature>
<dbReference type="InterPro" id="IPR016041">
    <property type="entry name" value="Ac-CoA_synth_d_su_TIM-brl"/>
</dbReference>
<feature type="binding site" evidence="9">
    <location>
        <begin position="395"/>
        <end position="398"/>
    </location>
    <ligand>
        <name>5-methoxybenzimidazolylcob(I)amide</name>
        <dbReference type="ChEBI" id="CHEBI:157765"/>
    </ligand>
</feature>
<dbReference type="Gene3D" id="1.10.15.40">
    <property type="entry name" value="Electron transport complex subunit B, putative Fe-S cluster"/>
    <property type="match status" value="1"/>
</dbReference>
<feature type="binding site" evidence="8 10">
    <location>
        <position position="20"/>
    </location>
    <ligand>
        <name>[4Fe-4S] cluster</name>
        <dbReference type="ChEBI" id="CHEBI:49883"/>
    </ligand>
</feature>
<dbReference type="EC" id="2.1.1.245" evidence="8"/>
<comment type="subunit">
    <text evidence="8">Heterodimer of delta and gamma chains. The ACDS complex is made up of alpha, epsilon, beta, gamma and delta chains with a probable stoichiometry of (alpha(2)epsilon(2))(4)-beta(8)-(gamma(1)delta(1))(8).</text>
</comment>
<reference evidence="13" key="1">
    <citation type="journal article" date="2020" name="mSystems">
        <title>Genome- and Community-Level Interaction Insights into Carbon Utilization and Element Cycling Functions of Hydrothermarchaeota in Hydrothermal Sediment.</title>
        <authorList>
            <person name="Zhou Z."/>
            <person name="Liu Y."/>
            <person name="Xu W."/>
            <person name="Pan J."/>
            <person name="Luo Z.H."/>
            <person name="Li M."/>
        </authorList>
    </citation>
    <scope>NUCLEOTIDE SEQUENCE [LARGE SCALE GENOMIC DNA]</scope>
    <source>
        <strain evidence="13">SpSt-637</strain>
        <strain evidence="12">SpSt-667</strain>
    </source>
</reference>
<evidence type="ECO:0000256" key="6">
    <source>
        <dbReference type="ARBA" id="ARBA00023014"/>
    </source>
</evidence>
<comment type="function">
    <text evidence="8">Part of a complex that catalyzes the reversible cleavage of acetyl-CoA, allowing autotrophic growth from CO(2).</text>
</comment>
<evidence type="ECO:0000256" key="8">
    <source>
        <dbReference type="HAMAP-Rule" id="MF_01136"/>
    </source>
</evidence>
<feature type="binding site" evidence="9">
    <location>
        <position position="371"/>
    </location>
    <ligand>
        <name>5-methoxybenzimidazolylcob(I)amide</name>
        <dbReference type="ChEBI" id="CHEBI:157765"/>
    </ligand>
</feature>
<dbReference type="InterPro" id="IPR011005">
    <property type="entry name" value="Dihydropteroate_synth-like_sf"/>
</dbReference>
<sequence>MPWKPPTPIEVYNLLPKTNCGKCGEPNCMAFAVKLANFEASLEQCTPLIEEKSYTDNYVKLKQLLSPPVREVTIRSPKSVVKVGGEYVLFRHELRYMNPTAIAIDVDDSMDKDSILQRVEKIQKFEYEYVGRKLRLDLVAVRSTSNDVKQFAKTVQLISENSNLPLILCSANPKIIEAGLNVLPTEHRPLIYAATKDNWREMADLAKRFETPLAVSSPGDLDTLASLVKTIGEGLGVNDLVLDPGTLTGSQGLAYTVKAFTWLRYKAVYDLWKYAGYPLLGTPISVWTLLEGDVMDKMWWEAITATLLMTRYADLLIMHSLEGWVLLPQVLWRFQLYTDPRKPVAVPAGVREIGKPNEISPVLVTSNYALTYSIVLSDAEKSKVNAWLVVIDTEGLAVDVAVAAKKFIGDKIAEVIRSSELDKKVKHKVLIIPGKAARVSGDVEDSTGWKVLVGPMDSSEISKFLEKTWTEEKLKEFLS</sequence>
<protein>
    <recommendedName>
        <fullName evidence="8">Acetyl-CoA decarbonylase/synthase complex subunit gamma</fullName>
        <shortName evidence="8">ACDS complex subunit gamma</shortName>
        <ecNumber evidence="8">2.1.1.245</ecNumber>
    </recommendedName>
    <alternativeName>
        <fullName evidence="8">5-methyltetrahydrosarcinapterin:corrinoid/iron-sulfur protein Co-methyltransferase</fullName>
    </alternativeName>
    <alternativeName>
        <fullName evidence="8">ACDS complex methyltransferase</fullName>
    </alternativeName>
    <alternativeName>
        <fullName evidence="8">Corrinoid/iron-sulfur component large subunit</fullName>
    </alternativeName>
</protein>
<dbReference type="AlphaFoldDB" id="A0A7C4JKD4"/>
<evidence type="ECO:0000313" key="13">
    <source>
        <dbReference type="EMBL" id="HGQ65098.1"/>
    </source>
</evidence>
<evidence type="ECO:0000256" key="9">
    <source>
        <dbReference type="PIRSR" id="PIRSR000376-1"/>
    </source>
</evidence>
<comment type="cofactor">
    <cofactor evidence="8">
        <name>[4Fe-4S] cluster</name>
        <dbReference type="ChEBI" id="CHEBI:49883"/>
    </cofactor>
    <text evidence="8">Binds 1 [4Fe-4S] cluster.</text>
</comment>
<dbReference type="InterPro" id="IPR023427">
    <property type="entry name" value="AcylCoA_decarb/synth_gsu_arc"/>
</dbReference>
<keyword evidence="2 8" id="KW-0489">Methyltransferase</keyword>
<organism evidence="13">
    <name type="scientific">Ignisphaera aggregans</name>
    <dbReference type="NCBI Taxonomy" id="334771"/>
    <lineage>
        <taxon>Archaea</taxon>
        <taxon>Thermoproteota</taxon>
        <taxon>Thermoprotei</taxon>
        <taxon>Desulfurococcales</taxon>
        <taxon>Desulfurococcaceae</taxon>
        <taxon>Ignisphaera</taxon>
    </lineage>
</organism>
<dbReference type="Pfam" id="PF03599">
    <property type="entry name" value="CdhD"/>
    <property type="match status" value="1"/>
</dbReference>
<evidence type="ECO:0000256" key="7">
    <source>
        <dbReference type="ARBA" id="ARBA00023285"/>
    </source>
</evidence>
<keyword evidence="1 8" id="KW-0004">4Fe-4S</keyword>
<dbReference type="GO" id="GO:0051539">
    <property type="term" value="F:4 iron, 4 sulfur cluster binding"/>
    <property type="evidence" value="ECO:0007669"/>
    <property type="project" value="UniProtKB-KW"/>
</dbReference>
<evidence type="ECO:0000256" key="1">
    <source>
        <dbReference type="ARBA" id="ARBA00022485"/>
    </source>
</evidence>
<dbReference type="NCBIfam" id="NF003195">
    <property type="entry name" value="PRK04165.1"/>
    <property type="match status" value="1"/>
</dbReference>
<dbReference type="Gene3D" id="3.20.20.20">
    <property type="entry name" value="Dihydropteroate synthase-like"/>
    <property type="match status" value="1"/>
</dbReference>
<name>A0A7C4JKD4_9CREN</name>
<dbReference type="PANTHER" id="PTHR36214">
    <property type="match status" value="1"/>
</dbReference>
<dbReference type="EMBL" id="DTBD01000070">
    <property type="protein sequence ID" value="HGQ65098.1"/>
    <property type="molecule type" value="Genomic_DNA"/>
</dbReference>
<dbReference type="PIRSF" id="PIRSF000376">
    <property type="entry name" value="AcCoA_decarb_gamma"/>
    <property type="match status" value="1"/>
</dbReference>
<proteinExistence type="inferred from homology"/>
<dbReference type="PANTHER" id="PTHR36214:SF3">
    <property type="entry name" value="ACETYL-COA DECARBONYLASE_SYNTHASE COMPLEX SUBUNIT GAMMA"/>
    <property type="match status" value="1"/>
</dbReference>
<evidence type="ECO:0000256" key="5">
    <source>
        <dbReference type="ARBA" id="ARBA00023004"/>
    </source>
</evidence>
<keyword evidence="3 8" id="KW-0808">Transferase</keyword>
<keyword evidence="4 8" id="KW-0479">Metal-binding</keyword>
<feature type="domain" description="4Fe-4S" evidence="11">
    <location>
        <begin position="3"/>
        <end position="63"/>
    </location>
</feature>
<feature type="binding site" evidence="8 10">
    <location>
        <position position="23"/>
    </location>
    <ligand>
        <name>[4Fe-4S] cluster</name>
        <dbReference type="ChEBI" id="CHEBI:49883"/>
    </ligand>
</feature>
<evidence type="ECO:0000256" key="3">
    <source>
        <dbReference type="ARBA" id="ARBA00022679"/>
    </source>
</evidence>
<dbReference type="PROSITE" id="PS51656">
    <property type="entry name" value="4FE4S"/>
    <property type="match status" value="1"/>
</dbReference>
<keyword evidence="7 8" id="KW-0170">Cobalt</keyword>
<keyword evidence="5 8" id="KW-0408">Iron</keyword>
<evidence type="ECO:0000313" key="12">
    <source>
        <dbReference type="EMBL" id="HGQ36579.1"/>
    </source>
</evidence>
<keyword evidence="6 8" id="KW-0411">Iron-sulfur</keyword>
<dbReference type="Pfam" id="PF04060">
    <property type="entry name" value="FeS"/>
    <property type="match status" value="1"/>
</dbReference>
<accession>A0A7C4JKD4</accession>
<feature type="binding site" evidence="9">
    <location>
        <position position="458"/>
    </location>
    <ligand>
        <name>5-methoxybenzimidazolylcob(I)amide</name>
        <dbReference type="ChEBI" id="CHEBI:157765"/>
    </ligand>
</feature>
<dbReference type="InterPro" id="IPR007202">
    <property type="entry name" value="4Fe-4S_dom"/>
</dbReference>
<dbReference type="Gene3D" id="3.40.50.11600">
    <property type="match status" value="1"/>
</dbReference>
<dbReference type="GO" id="GO:0005506">
    <property type="term" value="F:iron ion binding"/>
    <property type="evidence" value="ECO:0007669"/>
    <property type="project" value="UniProtKB-UniRule"/>
</dbReference>
<comment type="caution">
    <text evidence="13">The sequence shown here is derived from an EMBL/GenBank/DDBJ whole genome shotgun (WGS) entry which is preliminary data.</text>
</comment>
<dbReference type="SUPFAM" id="SSF51717">
    <property type="entry name" value="Dihydropteroate synthetase-like"/>
    <property type="match status" value="1"/>
</dbReference>
<dbReference type="GO" id="GO:0046356">
    <property type="term" value="P:acetyl-CoA catabolic process"/>
    <property type="evidence" value="ECO:0007669"/>
    <property type="project" value="InterPro"/>
</dbReference>
<evidence type="ECO:0000256" key="4">
    <source>
        <dbReference type="ARBA" id="ARBA00022723"/>
    </source>
</evidence>
<feature type="binding site" evidence="8 10">
    <location>
        <position position="28"/>
    </location>
    <ligand>
        <name>[4Fe-4S] cluster</name>
        <dbReference type="ChEBI" id="CHEBI:49883"/>
    </ligand>
</feature>
<evidence type="ECO:0000256" key="10">
    <source>
        <dbReference type="PIRSR" id="PIRSR000376-2"/>
    </source>
</evidence>
<evidence type="ECO:0000259" key="11">
    <source>
        <dbReference type="PROSITE" id="PS51656"/>
    </source>
</evidence>
<dbReference type="InterPro" id="IPR016218">
    <property type="entry name" value="AcylCoA_decarb/synth_gsu"/>
</dbReference>